<evidence type="ECO:0000313" key="5">
    <source>
        <dbReference type="Proteomes" id="UP001303946"/>
    </source>
</evidence>
<protein>
    <submittedName>
        <fullName evidence="4">Polysaccharide biosynthesis tyrosine autokinase</fullName>
        <ecNumber evidence="4">2.7.10.2</ecNumber>
    </submittedName>
</protein>
<dbReference type="RefSeq" id="WP_316699679.1">
    <property type="nucleotide sequence ID" value="NZ_CP136336.1"/>
</dbReference>
<evidence type="ECO:0000259" key="3">
    <source>
        <dbReference type="Pfam" id="PF01656"/>
    </source>
</evidence>
<dbReference type="PANTHER" id="PTHR32309">
    <property type="entry name" value="TYROSINE-PROTEIN KINASE"/>
    <property type="match status" value="1"/>
</dbReference>
<evidence type="ECO:0000256" key="1">
    <source>
        <dbReference type="ARBA" id="ARBA00022741"/>
    </source>
</evidence>
<dbReference type="Pfam" id="PF01656">
    <property type="entry name" value="CbiA"/>
    <property type="match status" value="1"/>
</dbReference>
<accession>A0ABZ0CPV7</accession>
<reference evidence="4 5" key="1">
    <citation type="submission" date="2023-10" db="EMBL/GenBank/DDBJ databases">
        <title>Bacteria for the degradation of biodegradable plastic PBAT(Polybutylene adipate terephthalate).</title>
        <authorList>
            <person name="Weon H.-Y."/>
            <person name="Yeon J."/>
        </authorList>
    </citation>
    <scope>NUCLEOTIDE SEQUENCE [LARGE SCALE GENOMIC DNA]</scope>
    <source>
        <strain evidence="4 5">SBD 7-3</strain>
    </source>
</reference>
<keyword evidence="1" id="KW-0547">Nucleotide-binding</keyword>
<name>A0ABZ0CPV7_9BURK</name>
<proteinExistence type="predicted"/>
<evidence type="ECO:0000313" key="4">
    <source>
        <dbReference type="EMBL" id="WOB07008.1"/>
    </source>
</evidence>
<feature type="domain" description="CobQ/CobB/MinD/ParA nucleotide binding" evidence="3">
    <location>
        <begin position="136"/>
        <end position="303"/>
    </location>
</feature>
<gene>
    <name evidence="4" type="ORF">RXV79_19045</name>
</gene>
<sequence length="304" mass="33131">MRIEARTEEPRFDASESIWGAEADVVVTDRPIGSILTETKRLPAGQIDKVLEYQRRKGIRFGEAAVALKLITEDDVLYALSQQFHYPYAPHTRRDLSGELVAAMQPFSDQAEAFRALRSQLMMRMFMPGAAPRALAIVSPEKGDGKTFFAANLAIAMAQLGGRTLLIDANLRGPRIHQLFSIEEKAGLSGVLSGRVQANVIHQIADLNTLFVLPVGVAPPNPLELVERPAFSRLLSELLGKFDHVIVDTPASQRGSDAGVIAARCGAALVVARRHQSRLGALHQLVSRLKDSPAQLAGVVINEY</sequence>
<keyword evidence="5" id="KW-1185">Reference proteome</keyword>
<dbReference type="Gene3D" id="3.40.50.300">
    <property type="entry name" value="P-loop containing nucleotide triphosphate hydrolases"/>
    <property type="match status" value="1"/>
</dbReference>
<dbReference type="GO" id="GO:0004715">
    <property type="term" value="F:non-membrane spanning protein tyrosine kinase activity"/>
    <property type="evidence" value="ECO:0007669"/>
    <property type="project" value="UniProtKB-EC"/>
</dbReference>
<organism evidence="4 5">
    <name type="scientific">Piscinibacter gummiphilus</name>
    <dbReference type="NCBI Taxonomy" id="946333"/>
    <lineage>
        <taxon>Bacteria</taxon>
        <taxon>Pseudomonadati</taxon>
        <taxon>Pseudomonadota</taxon>
        <taxon>Betaproteobacteria</taxon>
        <taxon>Burkholderiales</taxon>
        <taxon>Sphaerotilaceae</taxon>
        <taxon>Piscinibacter</taxon>
    </lineage>
</organism>
<dbReference type="EMBL" id="CP136336">
    <property type="protein sequence ID" value="WOB07008.1"/>
    <property type="molecule type" value="Genomic_DNA"/>
</dbReference>
<dbReference type="SUPFAM" id="SSF52540">
    <property type="entry name" value="P-loop containing nucleoside triphosphate hydrolases"/>
    <property type="match status" value="1"/>
</dbReference>
<dbReference type="InterPro" id="IPR037257">
    <property type="entry name" value="T2SS_E_N_sf"/>
</dbReference>
<dbReference type="PANTHER" id="PTHR32309:SF13">
    <property type="entry name" value="FERRIC ENTEROBACTIN TRANSPORT PROTEIN FEPE"/>
    <property type="match status" value="1"/>
</dbReference>
<keyword evidence="4" id="KW-0808">Transferase</keyword>
<dbReference type="SUPFAM" id="SSF160246">
    <property type="entry name" value="EspE N-terminal domain-like"/>
    <property type="match status" value="1"/>
</dbReference>
<dbReference type="InterPro" id="IPR005702">
    <property type="entry name" value="Wzc-like_C"/>
</dbReference>
<dbReference type="Proteomes" id="UP001303946">
    <property type="component" value="Chromosome"/>
</dbReference>
<dbReference type="InterPro" id="IPR027417">
    <property type="entry name" value="P-loop_NTPase"/>
</dbReference>
<dbReference type="CDD" id="cd05387">
    <property type="entry name" value="BY-kinase"/>
    <property type="match status" value="1"/>
</dbReference>
<dbReference type="InterPro" id="IPR050445">
    <property type="entry name" value="Bact_polysacc_biosynth/exp"/>
</dbReference>
<dbReference type="InterPro" id="IPR002586">
    <property type="entry name" value="CobQ/CobB/MinD/ParA_Nub-bd_dom"/>
</dbReference>
<evidence type="ECO:0000256" key="2">
    <source>
        <dbReference type="ARBA" id="ARBA00022840"/>
    </source>
</evidence>
<keyword evidence="2" id="KW-0067">ATP-binding</keyword>
<dbReference type="NCBIfam" id="TIGR01007">
    <property type="entry name" value="eps_fam"/>
    <property type="match status" value="1"/>
</dbReference>
<dbReference type="EC" id="2.7.10.2" evidence="4"/>